<dbReference type="PANTHER" id="PTHR30288:SF0">
    <property type="entry name" value="FLAGELLAR HOOK-ASSOCIATED PROTEIN 2"/>
    <property type="match status" value="1"/>
</dbReference>
<dbReference type="InterPro" id="IPR010809">
    <property type="entry name" value="FliD_C"/>
</dbReference>
<sequence length="672" mass="67146">MATIQSTGVGSGLDVSGIISKLMAAESAPLIKLAQKQASYQADLTAYGSLQGSLSSLQSSLSVLNNPSTFKTLTANVGDNSIFNATTSSTASAGSYNISVSQLAQAQTISTPGQASTTGTIGAGTSTTLTFQFGTISGGTSTGGVYSGASFTQDAAQASGTVTIDSTNNSLQGIRDAINNAKVGVQASIVGDGSATPYHLVLTSAKTGQTSSMKISVTGDAALQSLLSYDPAGTQNLTELTTSQNAKLTVNGIAVSSASNSVNTAIQGVTLNAFKVGSTTLNVSNNTSNIQSAVTSFVSAYNSLQSTMGTVTAYNPTTKAAGALLGDSTTQTIQNQIRSTLSSAVNGLGGNLTYLAQVGISFQRDGTLAVDNSKLQTALTSNFSELAGLFTAAGKSTDSLVSFVGSTNNSTPGTYPIKITQMATQGVLTGDLDLSTGPTTIASGTSIKVTIDGISADVGLTAGSYTASSLASMIQAAVNGTSAFSSAGLSVSASITGSGFLSMTSASYGSNSKVTLADKAGTSVSQLSGTVTTGSAGMNVAGTINGVGATGSGQILTGSSGTSVEGLQVLVTGGSTGDRGSISFSKGYAHNLNQTLSGILGTKGTLSNATEGINSSIKDLQKQSEVISKRLTQVQARYQAQFAALDKVIANLNATQSYLTQQINVLNGSSTK</sequence>
<protein>
    <recommendedName>
        <fullName evidence="5">Flagellar hook-associated protein 2</fullName>
        <shortName evidence="5">HAP2</shortName>
    </recommendedName>
    <alternativeName>
        <fullName evidence="5">Flagellar cap protein</fullName>
    </alternativeName>
</protein>
<evidence type="ECO:0000259" key="7">
    <source>
        <dbReference type="Pfam" id="PF07195"/>
    </source>
</evidence>
<reference evidence="9" key="1">
    <citation type="journal article" date="2019" name="Int. J. Syst. Evol. Microbiol.">
        <title>The Global Catalogue of Microorganisms (GCM) 10K type strain sequencing project: providing services to taxonomists for standard genome sequencing and annotation.</title>
        <authorList>
            <consortium name="The Broad Institute Genomics Platform"/>
            <consortium name="The Broad Institute Genome Sequencing Center for Infectious Disease"/>
            <person name="Wu L."/>
            <person name="Ma J."/>
        </authorList>
    </citation>
    <scope>NUCLEOTIDE SEQUENCE [LARGE SCALE GENOMIC DNA]</scope>
    <source>
        <strain evidence="9">KCTC 23917</strain>
    </source>
</reference>
<evidence type="ECO:0000313" key="8">
    <source>
        <dbReference type="EMBL" id="GGX49230.1"/>
    </source>
</evidence>
<comment type="similarity">
    <text evidence="1 5">Belongs to the FliD family.</text>
</comment>
<keyword evidence="9" id="KW-1185">Reference proteome</keyword>
<proteinExistence type="inferred from homology"/>
<comment type="subunit">
    <text evidence="2 5">Homopentamer.</text>
</comment>
<keyword evidence="4 5" id="KW-0975">Bacterial flagellum</keyword>
<feature type="domain" description="Flagellar hook-associated protein 2 C-terminal" evidence="7">
    <location>
        <begin position="243"/>
        <end position="397"/>
    </location>
</feature>
<dbReference type="PANTHER" id="PTHR30288">
    <property type="entry name" value="FLAGELLAR CAP/ASSEMBLY PROTEIN FLID"/>
    <property type="match status" value="1"/>
</dbReference>
<feature type="domain" description="Flagellar hook-associated protein 2 C-terminal" evidence="7">
    <location>
        <begin position="562"/>
        <end position="654"/>
    </location>
</feature>
<dbReference type="Proteomes" id="UP000653343">
    <property type="component" value="Unassembled WGS sequence"/>
</dbReference>
<gene>
    <name evidence="8" type="ORF">GCM10010946_29860</name>
</gene>
<dbReference type="RefSeq" id="WP_189358020.1">
    <property type="nucleotide sequence ID" value="NZ_BMYU01000008.1"/>
</dbReference>
<evidence type="ECO:0000256" key="5">
    <source>
        <dbReference type="RuleBase" id="RU362066"/>
    </source>
</evidence>
<keyword evidence="3" id="KW-0175">Coiled coil</keyword>
<dbReference type="Pfam" id="PF07195">
    <property type="entry name" value="FliD_C"/>
    <property type="match status" value="2"/>
</dbReference>
<keyword evidence="5" id="KW-0964">Secreted</keyword>
<comment type="function">
    <text evidence="5">Required for morphogenesis and for the elongation of the flagellar filament by facilitating polymerization of the flagellin monomers at the tip of growing filament. Forms a capping structure, which prevents flagellin subunits (transported through the central channel of the flagellum) from leaking out without polymerization at the distal end.</text>
</comment>
<name>A0ABQ2Y1S2_9BURK</name>
<evidence type="ECO:0000256" key="2">
    <source>
        <dbReference type="ARBA" id="ARBA00011255"/>
    </source>
</evidence>
<feature type="domain" description="Flagellar hook-associated protein 2 N-terminal" evidence="6">
    <location>
        <begin position="11"/>
        <end position="107"/>
    </location>
</feature>
<evidence type="ECO:0000256" key="3">
    <source>
        <dbReference type="ARBA" id="ARBA00023054"/>
    </source>
</evidence>
<comment type="caution">
    <text evidence="8">The sequence shown here is derived from an EMBL/GenBank/DDBJ whole genome shotgun (WGS) entry which is preliminary data.</text>
</comment>
<dbReference type="InterPro" id="IPR040026">
    <property type="entry name" value="FliD"/>
</dbReference>
<dbReference type="InterPro" id="IPR003481">
    <property type="entry name" value="FliD_N"/>
</dbReference>
<evidence type="ECO:0000256" key="1">
    <source>
        <dbReference type="ARBA" id="ARBA00009764"/>
    </source>
</evidence>
<organism evidence="8 9">
    <name type="scientific">Undibacterium squillarum</name>
    <dbReference type="NCBI Taxonomy" id="1131567"/>
    <lineage>
        <taxon>Bacteria</taxon>
        <taxon>Pseudomonadati</taxon>
        <taxon>Pseudomonadota</taxon>
        <taxon>Betaproteobacteria</taxon>
        <taxon>Burkholderiales</taxon>
        <taxon>Oxalobacteraceae</taxon>
        <taxon>Undibacterium</taxon>
    </lineage>
</organism>
<dbReference type="Pfam" id="PF02465">
    <property type="entry name" value="FliD_N"/>
    <property type="match status" value="1"/>
</dbReference>
<evidence type="ECO:0000256" key="4">
    <source>
        <dbReference type="ARBA" id="ARBA00023143"/>
    </source>
</evidence>
<evidence type="ECO:0000259" key="6">
    <source>
        <dbReference type="Pfam" id="PF02465"/>
    </source>
</evidence>
<evidence type="ECO:0000313" key="9">
    <source>
        <dbReference type="Proteomes" id="UP000653343"/>
    </source>
</evidence>
<comment type="subcellular location">
    <subcellularLocation>
        <location evidence="5">Secreted</location>
    </subcellularLocation>
    <subcellularLocation>
        <location evidence="5">Bacterial flagellum</location>
    </subcellularLocation>
</comment>
<dbReference type="EMBL" id="BMYU01000008">
    <property type="protein sequence ID" value="GGX49230.1"/>
    <property type="molecule type" value="Genomic_DNA"/>
</dbReference>
<accession>A0ABQ2Y1S2</accession>